<evidence type="ECO:0000256" key="2">
    <source>
        <dbReference type="SAM" id="Phobius"/>
    </source>
</evidence>
<dbReference type="GO" id="GO:0015628">
    <property type="term" value="P:protein secretion by the type II secretion system"/>
    <property type="evidence" value="ECO:0007669"/>
    <property type="project" value="InterPro"/>
</dbReference>
<evidence type="ECO:0000313" key="4">
    <source>
        <dbReference type="Proteomes" id="UP000230251"/>
    </source>
</evidence>
<dbReference type="SUPFAM" id="SSF54523">
    <property type="entry name" value="Pili subunits"/>
    <property type="match status" value="1"/>
</dbReference>
<keyword evidence="2" id="KW-0812">Transmembrane</keyword>
<dbReference type="AlphaFoldDB" id="A0A2M8EN77"/>
<dbReference type="Gene3D" id="3.30.700.10">
    <property type="entry name" value="Glycoprotein, Type 4 Pilin"/>
    <property type="match status" value="1"/>
</dbReference>
<name>A0A2M8EN77_9BACT</name>
<dbReference type="Proteomes" id="UP000230251">
    <property type="component" value="Unassembled WGS sequence"/>
</dbReference>
<protein>
    <recommendedName>
        <fullName evidence="5">Type II secretion system protein GspG C-terminal domain-containing protein</fullName>
    </recommendedName>
</protein>
<sequence>MKNQKGFTKIEILVVTAIVGLLGIMAVVSVMTARSRTRDAVRLSDVRQIQSGLELYFIDTNSYPIMGDVTALGTAAASCLGVDGFGAPCATGDKTYLDVVPFTPTLGLSGASTCSGYSNAYCYYSNSDEYYVQFELEHANPQLELQKGVNCATPSGLDAGACQTLTPVQ</sequence>
<evidence type="ECO:0000313" key="3">
    <source>
        <dbReference type="EMBL" id="PJC24192.1"/>
    </source>
</evidence>
<keyword evidence="2" id="KW-1133">Transmembrane helix</keyword>
<dbReference type="InterPro" id="IPR000983">
    <property type="entry name" value="Bac_GSPG_pilin"/>
</dbReference>
<dbReference type="EMBL" id="PFSI01000063">
    <property type="protein sequence ID" value="PJC24192.1"/>
    <property type="molecule type" value="Genomic_DNA"/>
</dbReference>
<dbReference type="InterPro" id="IPR045584">
    <property type="entry name" value="Pilin-like"/>
</dbReference>
<comment type="caution">
    <text evidence="3">The sequence shown here is derived from an EMBL/GenBank/DDBJ whole genome shotgun (WGS) entry which is preliminary data.</text>
</comment>
<dbReference type="GO" id="GO:0015627">
    <property type="term" value="C:type II protein secretion system complex"/>
    <property type="evidence" value="ECO:0007669"/>
    <property type="project" value="InterPro"/>
</dbReference>
<gene>
    <name evidence="3" type="ORF">CO057_04140</name>
</gene>
<feature type="transmembrane region" description="Helical" evidence="2">
    <location>
        <begin position="12"/>
        <end position="33"/>
    </location>
</feature>
<reference evidence="4" key="1">
    <citation type="submission" date="2017-09" db="EMBL/GenBank/DDBJ databases">
        <title>Depth-based differentiation of microbial function through sediment-hosted aquifers and enrichment of novel symbionts in the deep terrestrial subsurface.</title>
        <authorList>
            <person name="Probst A.J."/>
            <person name="Ladd B."/>
            <person name="Jarett J.K."/>
            <person name="Geller-Mcgrath D.E."/>
            <person name="Sieber C.M.K."/>
            <person name="Emerson J.B."/>
            <person name="Anantharaman K."/>
            <person name="Thomas B.C."/>
            <person name="Malmstrom R."/>
            <person name="Stieglmeier M."/>
            <person name="Klingl A."/>
            <person name="Woyke T."/>
            <person name="Ryan C.M."/>
            <person name="Banfield J.F."/>
        </authorList>
    </citation>
    <scope>NUCLEOTIDE SEQUENCE [LARGE SCALE GENOMIC DNA]</scope>
</reference>
<evidence type="ECO:0008006" key="5">
    <source>
        <dbReference type="Google" id="ProtNLM"/>
    </source>
</evidence>
<keyword evidence="1" id="KW-0488">Methylation</keyword>
<keyword evidence="2" id="KW-0472">Membrane</keyword>
<proteinExistence type="predicted"/>
<evidence type="ECO:0000256" key="1">
    <source>
        <dbReference type="ARBA" id="ARBA00022481"/>
    </source>
</evidence>
<organism evidence="3 4">
    <name type="scientific">Candidatus Uhrbacteria bacterium CG_4_9_14_0_2_um_filter_41_50</name>
    <dbReference type="NCBI Taxonomy" id="1975031"/>
    <lineage>
        <taxon>Bacteria</taxon>
        <taxon>Candidatus Uhriibacteriota</taxon>
    </lineage>
</organism>
<dbReference type="PRINTS" id="PR00813">
    <property type="entry name" value="BCTERIALGSPG"/>
</dbReference>
<accession>A0A2M8EN77</accession>